<name>A0A067JP23_JATCU</name>
<feature type="domain" description="TIR" evidence="2">
    <location>
        <begin position="16"/>
        <end position="173"/>
    </location>
</feature>
<protein>
    <recommendedName>
        <fullName evidence="2">TIR domain-containing protein</fullName>
    </recommendedName>
</protein>
<evidence type="ECO:0000313" key="3">
    <source>
        <dbReference type="EMBL" id="KDP21264.1"/>
    </source>
</evidence>
<dbReference type="GO" id="GO:0007165">
    <property type="term" value="P:signal transduction"/>
    <property type="evidence" value="ECO:0007669"/>
    <property type="project" value="InterPro"/>
</dbReference>
<organism evidence="3 4">
    <name type="scientific">Jatropha curcas</name>
    <name type="common">Barbados nut</name>
    <dbReference type="NCBI Taxonomy" id="180498"/>
    <lineage>
        <taxon>Eukaryota</taxon>
        <taxon>Viridiplantae</taxon>
        <taxon>Streptophyta</taxon>
        <taxon>Embryophyta</taxon>
        <taxon>Tracheophyta</taxon>
        <taxon>Spermatophyta</taxon>
        <taxon>Magnoliopsida</taxon>
        <taxon>eudicotyledons</taxon>
        <taxon>Gunneridae</taxon>
        <taxon>Pentapetalae</taxon>
        <taxon>rosids</taxon>
        <taxon>fabids</taxon>
        <taxon>Malpighiales</taxon>
        <taxon>Euphorbiaceae</taxon>
        <taxon>Crotonoideae</taxon>
        <taxon>Jatropheae</taxon>
        <taxon>Jatropha</taxon>
    </lineage>
</organism>
<sequence>MHDNDVPSTYPAAPRFNCDVFLSFNGKDTSRSLIKHLCDSLTEHGVRFVLEDIGISDGGEIDLSLREAIEDSAASIVIISPSYANSCCRLEALSRICELRRRVLPVFHRVNPSHVRRQEGPFEDDFRNYLERFGEDKVSKWRRAMKKVGGLSGFVIDNSRWRQYLEEWHFAIV</sequence>
<dbReference type="PANTHER" id="PTHR32009:SF155">
    <property type="entry name" value="DISEASE RESISTANCE PROTEIN (TIR-NBS-LRR CLASS)"/>
    <property type="match status" value="1"/>
</dbReference>
<dbReference type="SUPFAM" id="SSF52200">
    <property type="entry name" value="Toll/Interleukin receptor TIR domain"/>
    <property type="match status" value="1"/>
</dbReference>
<accession>A0A067JP23</accession>
<keyword evidence="4" id="KW-1185">Reference proteome</keyword>
<dbReference type="Pfam" id="PF01582">
    <property type="entry name" value="TIR"/>
    <property type="match status" value="1"/>
</dbReference>
<keyword evidence="1" id="KW-0520">NAD</keyword>
<dbReference type="SMART" id="SM00255">
    <property type="entry name" value="TIR"/>
    <property type="match status" value="1"/>
</dbReference>
<dbReference type="AlphaFoldDB" id="A0A067JP23"/>
<evidence type="ECO:0000259" key="2">
    <source>
        <dbReference type="PROSITE" id="PS50104"/>
    </source>
</evidence>
<dbReference type="InterPro" id="IPR000157">
    <property type="entry name" value="TIR_dom"/>
</dbReference>
<dbReference type="STRING" id="180498.A0A067JP23"/>
<evidence type="ECO:0000313" key="4">
    <source>
        <dbReference type="Proteomes" id="UP000027138"/>
    </source>
</evidence>
<proteinExistence type="predicted"/>
<dbReference type="PROSITE" id="PS50104">
    <property type="entry name" value="TIR"/>
    <property type="match status" value="1"/>
</dbReference>
<dbReference type="Gene3D" id="3.40.50.10140">
    <property type="entry name" value="Toll/interleukin-1 receptor homology (TIR) domain"/>
    <property type="match status" value="1"/>
</dbReference>
<dbReference type="PANTHER" id="PTHR32009">
    <property type="entry name" value="TMV RESISTANCE PROTEIN N-LIKE"/>
    <property type="match status" value="1"/>
</dbReference>
<dbReference type="InterPro" id="IPR035897">
    <property type="entry name" value="Toll_tir_struct_dom_sf"/>
</dbReference>
<reference evidence="3 4" key="1">
    <citation type="journal article" date="2014" name="PLoS ONE">
        <title>Global Analysis of Gene Expression Profiles in Physic Nut (Jatropha curcas L.) Seedlings Exposed to Salt Stress.</title>
        <authorList>
            <person name="Zhang L."/>
            <person name="Zhang C."/>
            <person name="Wu P."/>
            <person name="Chen Y."/>
            <person name="Li M."/>
            <person name="Jiang H."/>
            <person name="Wu G."/>
        </authorList>
    </citation>
    <scope>NUCLEOTIDE SEQUENCE [LARGE SCALE GENOMIC DNA]</scope>
    <source>
        <strain evidence="4">cv. GZQX0401</strain>
        <tissue evidence="3">Young leaves</tissue>
    </source>
</reference>
<dbReference type="EMBL" id="KK915662">
    <property type="protein sequence ID" value="KDP21264.1"/>
    <property type="molecule type" value="Genomic_DNA"/>
</dbReference>
<gene>
    <name evidence="3" type="ORF">JCGZ_21735</name>
</gene>
<dbReference type="OrthoDB" id="1905256at2759"/>
<dbReference type="Proteomes" id="UP000027138">
    <property type="component" value="Unassembled WGS sequence"/>
</dbReference>
<evidence type="ECO:0000256" key="1">
    <source>
        <dbReference type="ARBA" id="ARBA00023027"/>
    </source>
</evidence>